<comment type="caution">
    <text evidence="2">The sequence shown here is derived from an EMBL/GenBank/DDBJ whole genome shotgun (WGS) entry which is preliminary data.</text>
</comment>
<evidence type="ECO:0008006" key="4">
    <source>
        <dbReference type="Google" id="ProtNLM"/>
    </source>
</evidence>
<feature type="signal peptide" evidence="1">
    <location>
        <begin position="1"/>
        <end position="19"/>
    </location>
</feature>
<keyword evidence="1" id="KW-0732">Signal</keyword>
<dbReference type="PANTHER" id="PTHR42060:SF3">
    <property type="entry name" value="SMP-30_GLUCONOLACTONASE_LRE-LIKE REGION DOMAIN-CONTAINING PROTEIN"/>
    <property type="match status" value="1"/>
</dbReference>
<dbReference type="Proteomes" id="UP000701341">
    <property type="component" value="Unassembled WGS sequence"/>
</dbReference>
<dbReference type="AlphaFoldDB" id="A0A9P5L2Q1"/>
<evidence type="ECO:0000313" key="2">
    <source>
        <dbReference type="EMBL" id="KAF7521614.1"/>
    </source>
</evidence>
<accession>A0A9P5L2Q1</accession>
<organism evidence="2 3">
    <name type="scientific">Penicillium crustosum</name>
    <name type="common">Blue mold fungus</name>
    <dbReference type="NCBI Taxonomy" id="36656"/>
    <lineage>
        <taxon>Eukaryota</taxon>
        <taxon>Fungi</taxon>
        <taxon>Dikarya</taxon>
        <taxon>Ascomycota</taxon>
        <taxon>Pezizomycotina</taxon>
        <taxon>Eurotiomycetes</taxon>
        <taxon>Eurotiomycetidae</taxon>
        <taxon>Eurotiales</taxon>
        <taxon>Aspergillaceae</taxon>
        <taxon>Penicillium</taxon>
    </lineage>
</organism>
<dbReference type="PANTHER" id="PTHR42060">
    <property type="entry name" value="NHL REPEAT-CONTAINING PROTEIN-RELATED"/>
    <property type="match status" value="1"/>
</dbReference>
<proteinExistence type="predicted"/>
<evidence type="ECO:0000256" key="1">
    <source>
        <dbReference type="SAM" id="SignalP"/>
    </source>
</evidence>
<dbReference type="OrthoDB" id="9977941at2759"/>
<feature type="chain" id="PRO_5040221606" description="SMP-30/Gluconolactonase/LRE-like region domain-containing protein" evidence="1">
    <location>
        <begin position="20"/>
        <end position="350"/>
    </location>
</feature>
<sequence>MHFHTTLHSGLAILPVVLGTWPFLDTLKEISAVPYRNEQPNVKVEDVFQFPNNGSWIDNMVVRSDGHLLFTRLDTPEVWLFNTTSANATLVYSFPNVTSCFGISEIDDDIFAVVVGNFSSKTFQPGAGSFSLHKLDFTKFEAEGSERALESPKASEIVAMPDADAPNGMVTFSRGSNLVLIADSPKGIIWKVDTKTGDYSVALNHTTMAPAEGQALPLGVNALTVFDDYVYYTGTTRMVYCKVKVDKDVKPIGDFEIIASGFLPDNIEMTTDGTAYIPTAPQNSVVRLTPSGQISLVAGGQVSTQLAGASSVRLSKDQQILYVGTNGGQIAPVLGSFIEPAKIVRITFEE</sequence>
<dbReference type="EMBL" id="JAAOZQ010000061">
    <property type="protein sequence ID" value="KAF7521614.1"/>
    <property type="molecule type" value="Genomic_DNA"/>
</dbReference>
<keyword evidence="3" id="KW-1185">Reference proteome</keyword>
<dbReference type="InterPro" id="IPR052998">
    <property type="entry name" value="Hetero-Diels-Alderase-like"/>
</dbReference>
<evidence type="ECO:0000313" key="3">
    <source>
        <dbReference type="Proteomes" id="UP000701341"/>
    </source>
</evidence>
<dbReference type="InterPro" id="IPR011042">
    <property type="entry name" value="6-blade_b-propeller_TolB-like"/>
</dbReference>
<dbReference type="SUPFAM" id="SSF63829">
    <property type="entry name" value="Calcium-dependent phosphotriesterase"/>
    <property type="match status" value="1"/>
</dbReference>
<gene>
    <name evidence="2" type="ORF">PCG10_008229</name>
</gene>
<name>A0A9P5L2Q1_PENCR</name>
<dbReference type="Gene3D" id="2.120.10.30">
    <property type="entry name" value="TolB, C-terminal domain"/>
    <property type="match status" value="1"/>
</dbReference>
<protein>
    <recommendedName>
        <fullName evidence="4">SMP-30/Gluconolactonase/LRE-like region domain-containing protein</fullName>
    </recommendedName>
</protein>
<reference evidence="2" key="1">
    <citation type="submission" date="2020-02" db="EMBL/GenBank/DDBJ databases">
        <authorList>
            <person name="Lichtner F.J."/>
        </authorList>
    </citation>
    <scope>NUCLEOTIDE SEQUENCE</scope>
    <source>
        <strain evidence="2">G10</strain>
    </source>
</reference>